<dbReference type="EMBL" id="FODD01000027">
    <property type="protein sequence ID" value="SEO47590.1"/>
    <property type="molecule type" value="Genomic_DNA"/>
</dbReference>
<evidence type="ECO:0000313" key="2">
    <source>
        <dbReference type="Proteomes" id="UP000181951"/>
    </source>
</evidence>
<accession>A0A1H8Q077</accession>
<protein>
    <submittedName>
        <fullName evidence="1">Uncharacterized protein</fullName>
    </submittedName>
</protein>
<dbReference type="STRING" id="310780.SAMN05216267_1027114"/>
<dbReference type="AlphaFoldDB" id="A0A1H8Q077"/>
<name>A0A1H8Q077_9ACTN</name>
<organism evidence="1 2">
    <name type="scientific">Actinacidiphila rubida</name>
    <dbReference type="NCBI Taxonomy" id="310780"/>
    <lineage>
        <taxon>Bacteria</taxon>
        <taxon>Bacillati</taxon>
        <taxon>Actinomycetota</taxon>
        <taxon>Actinomycetes</taxon>
        <taxon>Kitasatosporales</taxon>
        <taxon>Streptomycetaceae</taxon>
        <taxon>Actinacidiphila</taxon>
    </lineage>
</organism>
<gene>
    <name evidence="1" type="ORF">SAMN05216267_1027114</name>
</gene>
<keyword evidence="2" id="KW-1185">Reference proteome</keyword>
<proteinExistence type="predicted"/>
<dbReference type="Proteomes" id="UP000181951">
    <property type="component" value="Unassembled WGS sequence"/>
</dbReference>
<reference evidence="1 2" key="1">
    <citation type="submission" date="2016-10" db="EMBL/GenBank/DDBJ databases">
        <authorList>
            <person name="de Groot N.N."/>
        </authorList>
    </citation>
    <scope>NUCLEOTIDE SEQUENCE [LARGE SCALE GENOMIC DNA]</scope>
    <source>
        <strain evidence="1 2">CGMCC 4.2026</strain>
    </source>
</reference>
<evidence type="ECO:0000313" key="1">
    <source>
        <dbReference type="EMBL" id="SEO47590.1"/>
    </source>
</evidence>
<sequence>MEPTPTAVTVRKDETTHLYEALIEGHVIGTLAYENS</sequence>